<comment type="caution">
    <text evidence="2">The sequence shown here is derived from an EMBL/GenBank/DDBJ whole genome shotgun (WGS) entry which is preliminary data.</text>
</comment>
<reference evidence="2 3" key="1">
    <citation type="submission" date="2024-06" db="EMBL/GenBank/DDBJ databases">
        <authorList>
            <person name="Chen R.Y."/>
        </authorList>
    </citation>
    <scope>NUCLEOTIDE SEQUENCE [LARGE SCALE GENOMIC DNA]</scope>
    <source>
        <strain evidence="2 3">D2</strain>
    </source>
</reference>
<feature type="domain" description="BIG2" evidence="1">
    <location>
        <begin position="198"/>
        <end position="274"/>
    </location>
</feature>
<dbReference type="EMBL" id="JBELOE010000067">
    <property type="protein sequence ID" value="MER2490776.1"/>
    <property type="molecule type" value="Genomic_DNA"/>
</dbReference>
<name>A0ABV1RCX1_9ALTE</name>
<keyword evidence="3" id="KW-1185">Reference proteome</keyword>
<dbReference type="SMART" id="SM00635">
    <property type="entry name" value="BID_2"/>
    <property type="match status" value="1"/>
</dbReference>
<organism evidence="2 3">
    <name type="scientific">Catenovulum sediminis</name>
    <dbReference type="NCBI Taxonomy" id="1740262"/>
    <lineage>
        <taxon>Bacteria</taxon>
        <taxon>Pseudomonadati</taxon>
        <taxon>Pseudomonadota</taxon>
        <taxon>Gammaproteobacteria</taxon>
        <taxon>Alteromonadales</taxon>
        <taxon>Alteromonadaceae</taxon>
        <taxon>Catenovulum</taxon>
    </lineage>
</organism>
<dbReference type="Pfam" id="PF02368">
    <property type="entry name" value="Big_2"/>
    <property type="match status" value="1"/>
</dbReference>
<dbReference type="RefSeq" id="WP_350400575.1">
    <property type="nucleotide sequence ID" value="NZ_JBELOE010000067.1"/>
</dbReference>
<gene>
    <name evidence="2" type="ORF">ABS311_02625</name>
</gene>
<dbReference type="InterPro" id="IPR008964">
    <property type="entry name" value="Invasin/intimin_cell_adhesion"/>
</dbReference>
<dbReference type="Gene3D" id="2.60.40.1080">
    <property type="match status" value="1"/>
</dbReference>
<proteinExistence type="predicted"/>
<accession>A0ABV1RCX1</accession>
<sequence>MKHNLLVKSAAAIAVVSALSACTSDVKEGYDPEFSGSNPVEFDASQVLTATLTEESGEQSIDLLQGATIAGEDAANYQGNLAIRQIEFTADQNFTTPQTESNSTNNLTISPFRISDDGRALLVDTQKFAESLRFCDNTNIRGGGQDDDGKPIADEFLDYPSSVTYTMSYEVNNGYTYAPGTVIPRRTLEITINANQDPVESVNIAPVSVPVGGSSQASAATAPAYACNSQISYSIDDTSIATVDENTGVVSGIKEGRANITATSIDGGFTATAEVTVTAGFTIALTNGEKDALGAYTGKKSVPSCTKSGVVVEPNLEIPGKELTGEYTFDFESSNTADFTFQNVQNFGFGQTAVFTPGASGTSTTVTASYSTGETHGVPASAIADQTLELTVVDNIACETVNPADNATYDFSYGLEHDTMINDKDVKVSADNNSTRWVAIGAASAVSTGLNQGFDGSHALKVSVVDAAFEDPIMKNGIGTLLQRWNSATASWTASNFGRPDAVGKTFKFSVWIKLDSLVAEGEERTITNFLFPWKTADDATYHSVDEYNGFARRNAPFNMQLTQKLENTTDWQLVEFGDFTIPTEWTGLPQPIMMGYEFKGALANGEEILIEDISVVEMK</sequence>
<evidence type="ECO:0000259" key="1">
    <source>
        <dbReference type="SMART" id="SM00635"/>
    </source>
</evidence>
<dbReference type="InterPro" id="IPR003343">
    <property type="entry name" value="Big_2"/>
</dbReference>
<dbReference type="Proteomes" id="UP001467690">
    <property type="component" value="Unassembled WGS sequence"/>
</dbReference>
<protein>
    <submittedName>
        <fullName evidence="2">Ig-like domain-containing protein</fullName>
    </submittedName>
</protein>
<evidence type="ECO:0000313" key="2">
    <source>
        <dbReference type="EMBL" id="MER2490776.1"/>
    </source>
</evidence>
<dbReference type="SUPFAM" id="SSF49373">
    <property type="entry name" value="Invasin/intimin cell-adhesion fragments"/>
    <property type="match status" value="1"/>
</dbReference>
<evidence type="ECO:0000313" key="3">
    <source>
        <dbReference type="Proteomes" id="UP001467690"/>
    </source>
</evidence>
<dbReference type="PROSITE" id="PS51257">
    <property type="entry name" value="PROKAR_LIPOPROTEIN"/>
    <property type="match status" value="1"/>
</dbReference>